<keyword evidence="3" id="KW-0560">Oxidoreductase</keyword>
<evidence type="ECO:0000313" key="5">
    <source>
        <dbReference type="EMBL" id="EJN94469.1"/>
    </source>
</evidence>
<gene>
    <name evidence="5" type="ORF">SRA_08026</name>
</gene>
<dbReference type="InterPro" id="IPR036812">
    <property type="entry name" value="NAD(P)_OxRdtase_dom_sf"/>
</dbReference>
<organism evidence="5 6">
    <name type="scientific">Streptococcus ratti FA-1 = DSM 20564</name>
    <dbReference type="NCBI Taxonomy" id="699248"/>
    <lineage>
        <taxon>Bacteria</taxon>
        <taxon>Bacillati</taxon>
        <taxon>Bacillota</taxon>
        <taxon>Bacilli</taxon>
        <taxon>Lactobacillales</taxon>
        <taxon>Streptococcaceae</taxon>
        <taxon>Streptococcus</taxon>
    </lineage>
</organism>
<dbReference type="PROSITE" id="PS00798">
    <property type="entry name" value="ALDOKETO_REDUCTASE_1"/>
    <property type="match status" value="1"/>
</dbReference>
<comment type="caution">
    <text evidence="5">The sequence shown here is derived from an EMBL/GenBank/DDBJ whole genome shotgun (WGS) entry which is preliminary data.</text>
</comment>
<name>A0ABP2R015_STRRT</name>
<keyword evidence="6" id="KW-1185">Reference proteome</keyword>
<dbReference type="PANTHER" id="PTHR43827:SF3">
    <property type="entry name" value="NADP-DEPENDENT OXIDOREDUCTASE DOMAIN-CONTAINING PROTEIN"/>
    <property type="match status" value="1"/>
</dbReference>
<sequence length="280" mass="31181">MEVYTLNNGVEIPKIGFGTWQISEGDEAYNSVRHALKVGYRHVDTAQVYGNEVSVGKAIADSGLARSDIFLTTKVWNDKHNYELAKASIDESLEKLGVDYLDLLLIHWPNPKALRENDAWKAGNAGVWKAMEEAYKAGKVRAIGVSNFMIHHLEALFETAEVKPHVNQILLAPGCVQEELVAFCRDKDILLEAYSPLGTGTIFGNPVVEEIADKYDKSAAQVALRWSLQKGFLPLPKSATPKNIEANLHIFDFDLDEEDISKLDKIEGIKTQRDPDQVGF</sequence>
<dbReference type="RefSeq" id="WP_003089483.1">
    <property type="nucleotide sequence ID" value="NZ_AJTZ01000005.1"/>
</dbReference>
<keyword evidence="2" id="KW-0521">NADP</keyword>
<comment type="similarity">
    <text evidence="1">Belongs to the aldo/keto reductase family.</text>
</comment>
<evidence type="ECO:0000256" key="2">
    <source>
        <dbReference type="ARBA" id="ARBA00022857"/>
    </source>
</evidence>
<protein>
    <submittedName>
        <fullName evidence="5">Oxidoreductase, aldo/keto reductase family protein</fullName>
    </submittedName>
</protein>
<evidence type="ECO:0000256" key="1">
    <source>
        <dbReference type="ARBA" id="ARBA00007905"/>
    </source>
</evidence>
<dbReference type="PRINTS" id="PR00069">
    <property type="entry name" value="ALDKETRDTASE"/>
</dbReference>
<dbReference type="InterPro" id="IPR023210">
    <property type="entry name" value="NADP_OxRdtase_dom"/>
</dbReference>
<dbReference type="InterPro" id="IPR018170">
    <property type="entry name" value="Aldo/ket_reductase_CS"/>
</dbReference>
<dbReference type="InterPro" id="IPR020471">
    <property type="entry name" value="AKR"/>
</dbReference>
<evidence type="ECO:0000256" key="3">
    <source>
        <dbReference type="ARBA" id="ARBA00023002"/>
    </source>
</evidence>
<dbReference type="CDD" id="cd19071">
    <property type="entry name" value="AKR_AKR1-5-like"/>
    <property type="match status" value="1"/>
</dbReference>
<dbReference type="Gene3D" id="3.20.20.100">
    <property type="entry name" value="NADP-dependent oxidoreductase domain"/>
    <property type="match status" value="1"/>
</dbReference>
<reference evidence="5 6" key="1">
    <citation type="submission" date="2009-12" db="EMBL/GenBank/DDBJ databases">
        <authorList>
            <person name="Lefebure T."/>
            <person name="Cornejo O.E."/>
            <person name="Pavinski Bitar P.D."/>
            <person name="Lang P."/>
            <person name="Stanhope M.J."/>
        </authorList>
    </citation>
    <scope>NUCLEOTIDE SEQUENCE [LARGE SCALE GENOMIC DNA]</scope>
    <source>
        <strain evidence="5 6">FA-1</strain>
    </source>
</reference>
<dbReference type="PIRSF" id="PIRSF000097">
    <property type="entry name" value="AKR"/>
    <property type="match status" value="1"/>
</dbReference>
<dbReference type="EMBL" id="AJTZ01000005">
    <property type="protein sequence ID" value="EJN94469.1"/>
    <property type="molecule type" value="Genomic_DNA"/>
</dbReference>
<dbReference type="PROSITE" id="PS00062">
    <property type="entry name" value="ALDOKETO_REDUCTASE_2"/>
    <property type="match status" value="1"/>
</dbReference>
<dbReference type="Pfam" id="PF00248">
    <property type="entry name" value="Aldo_ket_red"/>
    <property type="match status" value="1"/>
</dbReference>
<evidence type="ECO:0000259" key="4">
    <source>
        <dbReference type="Pfam" id="PF00248"/>
    </source>
</evidence>
<feature type="domain" description="NADP-dependent oxidoreductase" evidence="4">
    <location>
        <begin position="14"/>
        <end position="266"/>
    </location>
</feature>
<proteinExistence type="inferred from homology"/>
<accession>A0ABP2R015</accession>
<dbReference type="PANTHER" id="PTHR43827">
    <property type="entry name" value="2,5-DIKETO-D-GLUCONIC ACID REDUCTASE"/>
    <property type="match status" value="1"/>
</dbReference>
<evidence type="ECO:0000313" key="6">
    <source>
        <dbReference type="Proteomes" id="UP000007815"/>
    </source>
</evidence>
<dbReference type="Proteomes" id="UP000007815">
    <property type="component" value="Unassembled WGS sequence"/>
</dbReference>
<dbReference type="SUPFAM" id="SSF51430">
    <property type="entry name" value="NAD(P)-linked oxidoreductase"/>
    <property type="match status" value="1"/>
</dbReference>